<evidence type="ECO:0000313" key="2">
    <source>
        <dbReference type="EMBL" id="MBV4359708.1"/>
    </source>
</evidence>
<reference evidence="2" key="1">
    <citation type="submission" date="2021-06" db="EMBL/GenBank/DDBJ databases">
        <authorList>
            <person name="Huq M.A."/>
        </authorList>
    </citation>
    <scope>NUCLEOTIDE SEQUENCE</scope>
    <source>
        <strain evidence="2">MAH-26</strain>
    </source>
</reference>
<dbReference type="EMBL" id="JAHSPG010000016">
    <property type="protein sequence ID" value="MBV4359708.1"/>
    <property type="molecule type" value="Genomic_DNA"/>
</dbReference>
<gene>
    <name evidence="2" type="ORF">KTO63_21240</name>
</gene>
<evidence type="ECO:0000313" key="3">
    <source>
        <dbReference type="Proteomes" id="UP000812270"/>
    </source>
</evidence>
<comment type="caution">
    <text evidence="2">The sequence shown here is derived from an EMBL/GenBank/DDBJ whole genome shotgun (WGS) entry which is preliminary data.</text>
</comment>
<dbReference type="InterPro" id="IPR045748">
    <property type="entry name" value="DcaP"/>
</dbReference>
<dbReference type="AlphaFoldDB" id="A0A9E2SAW2"/>
<organism evidence="2 3">
    <name type="scientific">Pinibacter aurantiacus</name>
    <dbReference type="NCBI Taxonomy" id="2851599"/>
    <lineage>
        <taxon>Bacteria</taxon>
        <taxon>Pseudomonadati</taxon>
        <taxon>Bacteroidota</taxon>
        <taxon>Chitinophagia</taxon>
        <taxon>Chitinophagales</taxon>
        <taxon>Chitinophagaceae</taxon>
        <taxon>Pinibacter</taxon>
    </lineage>
</organism>
<keyword evidence="1" id="KW-0732">Signal</keyword>
<evidence type="ECO:0008006" key="4">
    <source>
        <dbReference type="Google" id="ProtNLM"/>
    </source>
</evidence>
<accession>A0A9E2SAW2</accession>
<dbReference type="Pfam" id="PF19577">
    <property type="entry name" value="DcaP"/>
    <property type="match status" value="1"/>
</dbReference>
<keyword evidence="3" id="KW-1185">Reference proteome</keyword>
<protein>
    <recommendedName>
        <fullName evidence="4">Porin</fullName>
    </recommendedName>
</protein>
<dbReference type="Proteomes" id="UP000812270">
    <property type="component" value="Unassembled WGS sequence"/>
</dbReference>
<name>A0A9E2SAW2_9BACT</name>
<proteinExistence type="predicted"/>
<sequence length="405" mass="46070">MNRLQKKSSILLLSITLLIISGKLMAQDEKQKSMEIYGAIMTDVGYNFNQIDPDWYDVIRTTKLPSYKNQYGTNGNVYFSVRQTRLGFKNYFPTALGELKTTFEFEMFGTGDDAGQTTMRLRHAYAELGKFGVGQYWSPFMDIDIFPNTLEYWGPVGMALFRNIQIRYMPIQGDDKLTFALERPGASADQGKYAGRVELQGVNPRFPVPDFSAEYRKAFKWGYVELAGILRYIKWEDQNNDQYDFSGDALGWGLNLTSNIKAGKNTTFRLGVVYGEGIENYMNDAPVDIGAKSNPGNTVTPLLGKTLPVLGISAFVDHNWNEKFSSSLGYSSEDITNSDAQNANEFHRGQYAVGNLLWYPVKNVMAGVELQWGHRENYNDGWKTDITKLQFSFKYNFAQAFYRKQ</sequence>
<feature type="chain" id="PRO_5038680922" description="Porin" evidence="1">
    <location>
        <begin position="27"/>
        <end position="405"/>
    </location>
</feature>
<feature type="signal peptide" evidence="1">
    <location>
        <begin position="1"/>
        <end position="26"/>
    </location>
</feature>
<dbReference type="RefSeq" id="WP_217793974.1">
    <property type="nucleotide sequence ID" value="NZ_JAHSPG010000016.1"/>
</dbReference>
<evidence type="ECO:0000256" key="1">
    <source>
        <dbReference type="SAM" id="SignalP"/>
    </source>
</evidence>